<keyword evidence="1" id="KW-0378">Hydrolase</keyword>
<dbReference type="SUPFAM" id="SSF53187">
    <property type="entry name" value="Zn-dependent exopeptidases"/>
    <property type="match status" value="1"/>
</dbReference>
<organism evidence="3 4">
    <name type="scientific">Tropicibacter oceani</name>
    <dbReference type="NCBI Taxonomy" id="3058420"/>
    <lineage>
        <taxon>Bacteria</taxon>
        <taxon>Pseudomonadati</taxon>
        <taxon>Pseudomonadota</taxon>
        <taxon>Alphaproteobacteria</taxon>
        <taxon>Rhodobacterales</taxon>
        <taxon>Roseobacteraceae</taxon>
        <taxon>Tropicibacter</taxon>
    </lineage>
</organism>
<dbReference type="Proteomes" id="UP001241605">
    <property type="component" value="Chromosome"/>
</dbReference>
<dbReference type="Pfam" id="PF01546">
    <property type="entry name" value="Peptidase_M20"/>
    <property type="match status" value="1"/>
</dbReference>
<protein>
    <submittedName>
        <fullName evidence="3">Amidohydrolase</fullName>
    </submittedName>
</protein>
<name>A0ABY8QCM0_9RHOB</name>
<dbReference type="InterPro" id="IPR011650">
    <property type="entry name" value="Peptidase_M20_dimer"/>
</dbReference>
<dbReference type="Gene3D" id="3.40.630.10">
    <property type="entry name" value="Zn peptidases"/>
    <property type="match status" value="1"/>
</dbReference>
<dbReference type="Pfam" id="PF07687">
    <property type="entry name" value="M20_dimer"/>
    <property type="match status" value="1"/>
</dbReference>
<sequence length="386" mass="41041">MRLSNLDITELTDWRHMLHRVPELSGEEEQTARHVVQMLQATDPDQIVTGLGGHGVAALYRGALPGPCVMLRCELDALPIEELGEVAHKSQTPGKAHLCGHDGHMTMLAAMARMLGRQRPLRGSVILMFQPAEENGEGARAVVADPAYAQLRPDYVFAIHNMPGLPLGAVALRPGPACCASRGMRITLQGQTAHAAEPEEGRSPMVALSRLMPDLTALSQGTPEDMDFALATVTHARMGEASFGVAPGHAEFFVTLRTLVDDTMAALVARAEALVAEQASAAGLTFEIGYEDIFDATVNDPEAADLAWRAIETIGVPLGQEGLPIRASEDVGCFGGSAKLAFMLLGAGETCPAVHTPRYDFPDDLIARGAAIYSAILKDILGPEGK</sequence>
<dbReference type="SUPFAM" id="SSF55031">
    <property type="entry name" value="Bacterial exopeptidase dimerisation domain"/>
    <property type="match status" value="1"/>
</dbReference>
<gene>
    <name evidence="3" type="ORF">QF118_10440</name>
</gene>
<feature type="domain" description="Peptidase M20 dimerisation" evidence="2">
    <location>
        <begin position="182"/>
        <end position="279"/>
    </location>
</feature>
<dbReference type="RefSeq" id="WP_282299003.1">
    <property type="nucleotide sequence ID" value="NZ_CP124616.1"/>
</dbReference>
<proteinExistence type="predicted"/>
<accession>A0ABY8QCM0</accession>
<dbReference type="PANTHER" id="PTHR11014:SF169">
    <property type="entry name" value="CLAN MH, FAMILY M20, PEPTIDASE T-LIKE METALLOPEPTIDASE"/>
    <property type="match status" value="1"/>
</dbReference>
<dbReference type="PIRSF" id="PIRSF005962">
    <property type="entry name" value="Pept_M20D_amidohydro"/>
    <property type="match status" value="1"/>
</dbReference>
<evidence type="ECO:0000313" key="4">
    <source>
        <dbReference type="Proteomes" id="UP001241605"/>
    </source>
</evidence>
<evidence type="ECO:0000313" key="3">
    <source>
        <dbReference type="EMBL" id="WGW02369.1"/>
    </source>
</evidence>
<dbReference type="Gene3D" id="3.30.70.360">
    <property type="match status" value="1"/>
</dbReference>
<reference evidence="3 4" key="1">
    <citation type="submission" date="2023-05" db="EMBL/GenBank/DDBJ databases">
        <title>YMD87, complete Genome.</title>
        <authorList>
            <person name="Zhang J."/>
            <person name="Xu X."/>
        </authorList>
    </citation>
    <scope>NUCLEOTIDE SEQUENCE [LARGE SCALE GENOMIC DNA]</scope>
    <source>
        <strain evidence="3 4">YMD87</strain>
    </source>
</reference>
<dbReference type="InterPro" id="IPR002933">
    <property type="entry name" value="Peptidase_M20"/>
</dbReference>
<evidence type="ECO:0000259" key="2">
    <source>
        <dbReference type="Pfam" id="PF07687"/>
    </source>
</evidence>
<dbReference type="InterPro" id="IPR017439">
    <property type="entry name" value="Amidohydrolase"/>
</dbReference>
<dbReference type="PANTHER" id="PTHR11014">
    <property type="entry name" value="PEPTIDASE M20 FAMILY MEMBER"/>
    <property type="match status" value="1"/>
</dbReference>
<dbReference type="InterPro" id="IPR036264">
    <property type="entry name" value="Bact_exopeptidase_dim_dom"/>
</dbReference>
<evidence type="ECO:0000256" key="1">
    <source>
        <dbReference type="ARBA" id="ARBA00022801"/>
    </source>
</evidence>
<dbReference type="NCBIfam" id="TIGR01891">
    <property type="entry name" value="amidohydrolases"/>
    <property type="match status" value="1"/>
</dbReference>
<dbReference type="EMBL" id="CP124616">
    <property type="protein sequence ID" value="WGW02369.1"/>
    <property type="molecule type" value="Genomic_DNA"/>
</dbReference>
<keyword evidence="4" id="KW-1185">Reference proteome</keyword>